<dbReference type="AlphaFoldDB" id="A0A0P1A4U5"/>
<dbReference type="GeneID" id="36404498"/>
<protein>
    <submittedName>
        <fullName evidence="2">Ubiquitin-specific protease, putative</fullName>
    </submittedName>
</protein>
<dbReference type="RefSeq" id="XP_024571686.1">
    <property type="nucleotide sequence ID" value="XM_024722837.1"/>
</dbReference>
<dbReference type="GO" id="GO:0006508">
    <property type="term" value="P:proteolysis"/>
    <property type="evidence" value="ECO:0007669"/>
    <property type="project" value="UniProtKB-KW"/>
</dbReference>
<sequence>MTSLNDDELEIDWTAEAVGPSDNESTISAGSEDGFEEETELEFVSGIKRSREDEKNEVMNGGDDKNVVKKRKA</sequence>
<keyword evidence="2" id="KW-0645">Protease</keyword>
<dbReference type="Proteomes" id="UP000054928">
    <property type="component" value="Unassembled WGS sequence"/>
</dbReference>
<feature type="compositionally biased region" description="Acidic residues" evidence="1">
    <location>
        <begin position="1"/>
        <end position="13"/>
    </location>
</feature>
<feature type="region of interest" description="Disordered" evidence="1">
    <location>
        <begin position="1"/>
        <end position="73"/>
    </location>
</feature>
<keyword evidence="2" id="KW-0378">Hydrolase</keyword>
<accession>A0A0P1A4U5</accession>
<evidence type="ECO:0000313" key="3">
    <source>
        <dbReference type="Proteomes" id="UP000054928"/>
    </source>
</evidence>
<feature type="compositionally biased region" description="Basic and acidic residues" evidence="1">
    <location>
        <begin position="49"/>
        <end position="67"/>
    </location>
</feature>
<name>A0A0P1A4U5_PLAHL</name>
<evidence type="ECO:0000313" key="2">
    <source>
        <dbReference type="EMBL" id="CEG35317.1"/>
    </source>
</evidence>
<keyword evidence="3" id="KW-1185">Reference proteome</keyword>
<reference evidence="3" key="1">
    <citation type="submission" date="2014-09" db="EMBL/GenBank/DDBJ databases">
        <authorList>
            <person name="Sharma Rahul"/>
            <person name="Thines Marco"/>
        </authorList>
    </citation>
    <scope>NUCLEOTIDE SEQUENCE [LARGE SCALE GENOMIC DNA]</scope>
</reference>
<dbReference type="GO" id="GO:0008233">
    <property type="term" value="F:peptidase activity"/>
    <property type="evidence" value="ECO:0007669"/>
    <property type="project" value="UniProtKB-KW"/>
</dbReference>
<proteinExistence type="predicted"/>
<dbReference type="EMBL" id="CCYD01000041">
    <property type="protein sequence ID" value="CEG35317.1"/>
    <property type="molecule type" value="Genomic_DNA"/>
</dbReference>
<organism evidence="2 3">
    <name type="scientific">Plasmopara halstedii</name>
    <name type="common">Downy mildew of sunflower</name>
    <dbReference type="NCBI Taxonomy" id="4781"/>
    <lineage>
        <taxon>Eukaryota</taxon>
        <taxon>Sar</taxon>
        <taxon>Stramenopiles</taxon>
        <taxon>Oomycota</taxon>
        <taxon>Peronosporomycetes</taxon>
        <taxon>Peronosporales</taxon>
        <taxon>Peronosporaceae</taxon>
        <taxon>Plasmopara</taxon>
    </lineage>
</organism>
<evidence type="ECO:0000256" key="1">
    <source>
        <dbReference type="SAM" id="MobiDB-lite"/>
    </source>
</evidence>